<dbReference type="GO" id="GO:0030245">
    <property type="term" value="P:cellulose catabolic process"/>
    <property type="evidence" value="ECO:0007669"/>
    <property type="project" value="UniProtKB-KW"/>
</dbReference>
<comment type="cofactor">
    <cofactor evidence="1">
        <name>Cu(2+)</name>
        <dbReference type="ChEBI" id="CHEBI:29036"/>
    </cofactor>
</comment>
<keyword evidence="11" id="KW-0119">Carbohydrate metabolism</keyword>
<dbReference type="GO" id="GO:0046872">
    <property type="term" value="F:metal ion binding"/>
    <property type="evidence" value="ECO:0007669"/>
    <property type="project" value="UniProtKB-KW"/>
</dbReference>
<keyword evidence="9" id="KW-0503">Monooxygenase</keyword>
<dbReference type="EC" id="1.14.99.56" evidence="15"/>
<keyword evidence="6" id="KW-0136">Cellulose degradation</keyword>
<name>A0A4P7NRJ2_PYROR</name>
<dbReference type="Gene3D" id="2.70.50.70">
    <property type="match status" value="1"/>
</dbReference>
<evidence type="ECO:0000256" key="2">
    <source>
        <dbReference type="ARBA" id="ARBA00004613"/>
    </source>
</evidence>
<feature type="domain" description="Auxiliary Activity family 9 catalytic" evidence="16">
    <location>
        <begin position="21"/>
        <end position="222"/>
    </location>
</feature>
<evidence type="ECO:0000256" key="8">
    <source>
        <dbReference type="ARBA" id="ARBA00023008"/>
    </source>
</evidence>
<evidence type="ECO:0000256" key="7">
    <source>
        <dbReference type="ARBA" id="ARBA00023002"/>
    </source>
</evidence>
<keyword evidence="3" id="KW-0964">Secreted</keyword>
<proteinExistence type="inferred from homology"/>
<evidence type="ECO:0000256" key="4">
    <source>
        <dbReference type="ARBA" id="ARBA00022723"/>
    </source>
</evidence>
<dbReference type="EMBL" id="CP034209">
    <property type="protein sequence ID" value="QBZ65034.1"/>
    <property type="molecule type" value="Genomic_DNA"/>
</dbReference>
<comment type="similarity">
    <text evidence="13">Belongs to the polysaccharide monooxygenase AA9 family.</text>
</comment>
<sequence length="249" mass="28207">MKYFSLIVAASSVLPSLINAHYLFPHLMYKGQKTKEFEYVRQHDNGFQPSWDNGNILKSNDLRCNKGSEKHAKEPKAAKVVAGQDVIGFATNIGQKFGHPGPLTMMMSRAPADVKDYMGDGEWFTVYQLTTTTPWNGTDQGWLSWNKNQFTFKLPLEIPKGQYLLRIEHMAVHPPNKGKEFYMQCAHLDVQSDYNGSPPGPTYKIPGGLTKDSKAVQLDSWADKKTLTVAPRPWSDKLWPNDDQFNKII</sequence>
<evidence type="ECO:0000256" key="6">
    <source>
        <dbReference type="ARBA" id="ARBA00023001"/>
    </source>
</evidence>
<evidence type="ECO:0000256" key="3">
    <source>
        <dbReference type="ARBA" id="ARBA00022525"/>
    </source>
</evidence>
<evidence type="ECO:0000313" key="17">
    <source>
        <dbReference type="EMBL" id="QBZ65034.1"/>
    </source>
</evidence>
<evidence type="ECO:0000256" key="14">
    <source>
        <dbReference type="ARBA" id="ARBA00045077"/>
    </source>
</evidence>
<accession>A0A4P7NRJ2</accession>
<evidence type="ECO:0000256" key="9">
    <source>
        <dbReference type="ARBA" id="ARBA00023033"/>
    </source>
</evidence>
<keyword evidence="5" id="KW-0732">Signal</keyword>
<keyword evidence="8" id="KW-0186">Copper</keyword>
<gene>
    <name evidence="17" type="ORF">PoMZ_06738</name>
</gene>
<dbReference type="Proteomes" id="UP000294847">
    <property type="component" value="Chromosome 6"/>
</dbReference>
<dbReference type="Pfam" id="PF03443">
    <property type="entry name" value="AA9"/>
    <property type="match status" value="1"/>
</dbReference>
<evidence type="ECO:0000256" key="5">
    <source>
        <dbReference type="ARBA" id="ARBA00022729"/>
    </source>
</evidence>
<evidence type="ECO:0000256" key="10">
    <source>
        <dbReference type="ARBA" id="ARBA00023157"/>
    </source>
</evidence>
<keyword evidence="7" id="KW-0560">Oxidoreductase</keyword>
<evidence type="ECO:0000259" key="16">
    <source>
        <dbReference type="Pfam" id="PF03443"/>
    </source>
</evidence>
<keyword evidence="4" id="KW-0479">Metal-binding</keyword>
<dbReference type="InterPro" id="IPR049892">
    <property type="entry name" value="AA9"/>
</dbReference>
<organism evidence="17 18">
    <name type="scientific">Pyricularia oryzae</name>
    <name type="common">Rice blast fungus</name>
    <name type="synonym">Magnaporthe oryzae</name>
    <dbReference type="NCBI Taxonomy" id="318829"/>
    <lineage>
        <taxon>Eukaryota</taxon>
        <taxon>Fungi</taxon>
        <taxon>Dikarya</taxon>
        <taxon>Ascomycota</taxon>
        <taxon>Pezizomycotina</taxon>
        <taxon>Sordariomycetes</taxon>
        <taxon>Sordariomycetidae</taxon>
        <taxon>Magnaporthales</taxon>
        <taxon>Pyriculariaceae</taxon>
        <taxon>Pyricularia</taxon>
    </lineage>
</organism>
<dbReference type="AlphaFoldDB" id="A0A4P7NRJ2"/>
<evidence type="ECO:0000256" key="15">
    <source>
        <dbReference type="ARBA" id="ARBA00047174"/>
    </source>
</evidence>
<dbReference type="VEuPathDB" id="FungiDB:M_BR32_EuGene_00106931"/>
<reference evidence="17 18" key="1">
    <citation type="journal article" date="2019" name="Mol. Biol. Evol.">
        <title>Blast fungal genomes show frequent chromosomal changes, gene gains and losses, and effector gene turnover.</title>
        <authorList>
            <person name="Gomez Luciano L.B."/>
            <person name="Jason Tsai I."/>
            <person name="Chuma I."/>
            <person name="Tosa Y."/>
            <person name="Chen Y.H."/>
            <person name="Li J.Y."/>
            <person name="Li M.Y."/>
            <person name="Jade Lu M.Y."/>
            <person name="Nakayashiki H."/>
            <person name="Li W.H."/>
        </authorList>
    </citation>
    <scope>NUCLEOTIDE SEQUENCE [LARGE SCALE GENOMIC DNA]</scope>
    <source>
        <strain evidence="17">MZ5-1-6</strain>
    </source>
</reference>
<evidence type="ECO:0000256" key="11">
    <source>
        <dbReference type="ARBA" id="ARBA00023277"/>
    </source>
</evidence>
<keyword evidence="12" id="KW-0624">Polysaccharide degradation</keyword>
<keyword evidence="10" id="KW-1015">Disulfide bond</keyword>
<dbReference type="GO" id="GO:0005576">
    <property type="term" value="C:extracellular region"/>
    <property type="evidence" value="ECO:0007669"/>
    <property type="project" value="UniProtKB-SubCell"/>
</dbReference>
<comment type="subcellular location">
    <subcellularLocation>
        <location evidence="2">Secreted</location>
    </subcellularLocation>
</comment>
<dbReference type="GO" id="GO:0004497">
    <property type="term" value="F:monooxygenase activity"/>
    <property type="evidence" value="ECO:0007669"/>
    <property type="project" value="UniProtKB-KW"/>
</dbReference>
<evidence type="ECO:0000256" key="12">
    <source>
        <dbReference type="ARBA" id="ARBA00023326"/>
    </source>
</evidence>
<evidence type="ECO:0000256" key="1">
    <source>
        <dbReference type="ARBA" id="ARBA00001973"/>
    </source>
</evidence>
<protein>
    <recommendedName>
        <fullName evidence="15">lytic cellulose monooxygenase (C4-dehydrogenating)</fullName>
        <ecNumber evidence="15">1.14.99.56</ecNumber>
    </recommendedName>
</protein>
<evidence type="ECO:0000256" key="13">
    <source>
        <dbReference type="ARBA" id="ARBA00044502"/>
    </source>
</evidence>
<dbReference type="PANTHER" id="PTHR33353">
    <property type="entry name" value="PUTATIVE (AFU_ORTHOLOGUE AFUA_1G12560)-RELATED"/>
    <property type="match status" value="1"/>
</dbReference>
<evidence type="ECO:0000313" key="18">
    <source>
        <dbReference type="Proteomes" id="UP000294847"/>
    </source>
</evidence>
<dbReference type="InterPro" id="IPR005103">
    <property type="entry name" value="AA9_LPMO"/>
</dbReference>
<comment type="catalytic activity">
    <reaction evidence="14">
        <text>[(1-&gt;4)-beta-D-glucosyl]n+m + reduced acceptor + O2 = 4-dehydro-beta-D-glucosyl-[(1-&gt;4)-beta-D-glucosyl]n-1 + [(1-&gt;4)-beta-D-glucosyl]m + acceptor + H2O.</text>
        <dbReference type="EC" id="1.14.99.56"/>
    </reaction>
</comment>
<dbReference type="PANTHER" id="PTHR33353:SF2">
    <property type="entry name" value="ENDO-BETA-1,4-GLUCANASE D"/>
    <property type="match status" value="1"/>
</dbReference>